<dbReference type="AlphaFoldDB" id="A0AAV4P7D5"/>
<accession>A0AAV4P7D5</accession>
<organism evidence="1 2">
    <name type="scientific">Caerostris darwini</name>
    <dbReference type="NCBI Taxonomy" id="1538125"/>
    <lineage>
        <taxon>Eukaryota</taxon>
        <taxon>Metazoa</taxon>
        <taxon>Ecdysozoa</taxon>
        <taxon>Arthropoda</taxon>
        <taxon>Chelicerata</taxon>
        <taxon>Arachnida</taxon>
        <taxon>Araneae</taxon>
        <taxon>Araneomorphae</taxon>
        <taxon>Entelegynae</taxon>
        <taxon>Araneoidea</taxon>
        <taxon>Araneidae</taxon>
        <taxon>Caerostris</taxon>
    </lineage>
</organism>
<protein>
    <submittedName>
        <fullName evidence="1">Uncharacterized protein</fullName>
    </submittedName>
</protein>
<sequence length="104" mass="12073">MLLVNHFCSKILKEIEFLGKRTPVDVQTSAEWVFDPSPEDEYPPLPVELQQTACQEELDSAIRELFATVCFENEGKHDPSVFDFAFLRRSDPTLIVRWARNEML</sequence>
<reference evidence="1 2" key="1">
    <citation type="submission" date="2021-06" db="EMBL/GenBank/DDBJ databases">
        <title>Caerostris darwini draft genome.</title>
        <authorList>
            <person name="Kono N."/>
            <person name="Arakawa K."/>
        </authorList>
    </citation>
    <scope>NUCLEOTIDE SEQUENCE [LARGE SCALE GENOMIC DNA]</scope>
</reference>
<evidence type="ECO:0000313" key="1">
    <source>
        <dbReference type="EMBL" id="GIX93287.1"/>
    </source>
</evidence>
<gene>
    <name evidence="1" type="ORF">CDAR_191851</name>
</gene>
<name>A0AAV4P7D5_9ARAC</name>
<evidence type="ECO:0000313" key="2">
    <source>
        <dbReference type="Proteomes" id="UP001054837"/>
    </source>
</evidence>
<comment type="caution">
    <text evidence="1">The sequence shown here is derived from an EMBL/GenBank/DDBJ whole genome shotgun (WGS) entry which is preliminary data.</text>
</comment>
<proteinExistence type="predicted"/>
<keyword evidence="2" id="KW-1185">Reference proteome</keyword>
<dbReference type="EMBL" id="BPLQ01002483">
    <property type="protein sequence ID" value="GIX93287.1"/>
    <property type="molecule type" value="Genomic_DNA"/>
</dbReference>
<dbReference type="Proteomes" id="UP001054837">
    <property type="component" value="Unassembled WGS sequence"/>
</dbReference>